<dbReference type="InterPro" id="IPR045040">
    <property type="entry name" value="PORR_fam"/>
</dbReference>
<proteinExistence type="predicted"/>
<dbReference type="Pfam" id="PF11955">
    <property type="entry name" value="PORR"/>
    <property type="match status" value="1"/>
</dbReference>
<dbReference type="GO" id="GO:0003723">
    <property type="term" value="F:RNA binding"/>
    <property type="evidence" value="ECO:0007669"/>
    <property type="project" value="InterPro"/>
</dbReference>
<evidence type="ECO:0000313" key="4">
    <source>
        <dbReference type="Proteomes" id="UP000631114"/>
    </source>
</evidence>
<keyword evidence="4" id="KW-1185">Reference proteome</keyword>
<dbReference type="AlphaFoldDB" id="A0A835M3Q4"/>
<feature type="region of interest" description="Disordered" evidence="1">
    <location>
        <begin position="1"/>
        <end position="21"/>
    </location>
</feature>
<dbReference type="OrthoDB" id="1676166at2759"/>
<protein>
    <recommendedName>
        <fullName evidence="2">PORR domain-containing protein</fullName>
    </recommendedName>
</protein>
<name>A0A835M3Q4_9MAGN</name>
<organism evidence="3 4">
    <name type="scientific">Coptis chinensis</name>
    <dbReference type="NCBI Taxonomy" id="261450"/>
    <lineage>
        <taxon>Eukaryota</taxon>
        <taxon>Viridiplantae</taxon>
        <taxon>Streptophyta</taxon>
        <taxon>Embryophyta</taxon>
        <taxon>Tracheophyta</taxon>
        <taxon>Spermatophyta</taxon>
        <taxon>Magnoliopsida</taxon>
        <taxon>Ranunculales</taxon>
        <taxon>Ranunculaceae</taxon>
        <taxon>Coptidoideae</taxon>
        <taxon>Coptis</taxon>
    </lineage>
</organism>
<evidence type="ECO:0000259" key="2">
    <source>
        <dbReference type="Pfam" id="PF11955"/>
    </source>
</evidence>
<dbReference type="PANTHER" id="PTHR31476:SF11">
    <property type="entry name" value="UBIQUITIN CARBOXYL-TERMINAL HYDROLASE FAMILY PROTEIN"/>
    <property type="match status" value="1"/>
</dbReference>
<comment type="caution">
    <text evidence="3">The sequence shown here is derived from an EMBL/GenBank/DDBJ whole genome shotgun (WGS) entry which is preliminary data.</text>
</comment>
<gene>
    <name evidence="3" type="ORF">IFM89_001919</name>
</gene>
<evidence type="ECO:0000256" key="1">
    <source>
        <dbReference type="SAM" id="MobiDB-lite"/>
    </source>
</evidence>
<dbReference type="Proteomes" id="UP000631114">
    <property type="component" value="Unassembled WGS sequence"/>
</dbReference>
<feature type="domain" description="PORR" evidence="2">
    <location>
        <begin position="46"/>
        <end position="219"/>
    </location>
</feature>
<dbReference type="InterPro" id="IPR021099">
    <property type="entry name" value="PORR_domain"/>
</dbReference>
<accession>A0A835M3Q4</accession>
<evidence type="ECO:0000313" key="3">
    <source>
        <dbReference type="EMBL" id="KAF9618518.1"/>
    </source>
</evidence>
<sequence>MNRRAMTPFFQSMQSPPSTPIHKPGFPTIQIMYKTTGTRPKKKMYHRVHELDKVMDFQKKPSLILSLKSIILNQKHQSILVRDLEKEVGFVKKWDFMSVIEKYPSIFHVSGGNNAPIVLKLTEKAKKIADEEPGVREIMEPILVSRLRKLLMMSMDCRIPLEKIEFIEKELGLPENFKECLIPKYPDFFSVIDVNGFPYLNLENWDSSLAVTAREKTRKTSCCYCIGAPRGRGGGVWWGSEEG</sequence>
<dbReference type="PANTHER" id="PTHR31476">
    <property type="entry name" value="PROTEIN WHAT'S THIS FACTOR 1 HOMOLOG, CHLOROPLASTIC"/>
    <property type="match status" value="1"/>
</dbReference>
<reference evidence="3 4" key="1">
    <citation type="submission" date="2020-10" db="EMBL/GenBank/DDBJ databases">
        <title>The Coptis chinensis genome and diversification of protoberbering-type alkaloids.</title>
        <authorList>
            <person name="Wang B."/>
            <person name="Shu S."/>
            <person name="Song C."/>
            <person name="Liu Y."/>
        </authorList>
    </citation>
    <scope>NUCLEOTIDE SEQUENCE [LARGE SCALE GENOMIC DNA]</scope>
    <source>
        <strain evidence="3">HL-2020</strain>
        <tissue evidence="3">Leaf</tissue>
    </source>
</reference>
<dbReference type="EMBL" id="JADFTS010000002">
    <property type="protein sequence ID" value="KAF9618518.1"/>
    <property type="molecule type" value="Genomic_DNA"/>
</dbReference>